<dbReference type="InterPro" id="IPR027417">
    <property type="entry name" value="P-loop_NTPase"/>
</dbReference>
<sequence length="423" mass="47650">MAISPKQREAWKALNQPTIRFLLLDGAIRSGKTVLACLAWLQWLPTAPQGHLAIIGKTRTTVTRNVLDVIRMIHPLAIGKYTSKSDQVTIMGRTVQVIGANDAQAEAKIRGLTLAGSMIDEATLLPEPMFVQLLGRHSITGAKMIATTNPDSPSHYLRTKYIDRIERGELPDWAVFHFTMEDNPGLTEEYKASVRREFTGLWYRRFIQGEWVSAEGAVYDMWDPTTHVTPWEQLPRMVDCYAVGIDYGTQNPTAALILAMGENGHLYLADEFRIDAHNRGHGTWTDREQSEALLRWLKEKQHFPHPENADMHPRRLIVDPAAASFKVQLQQDNAWGLTDADNDVLYGIRLTANGLASHWLHVSDRCTGFIAEAPGYSWDPKAQLAGTDKPIKTADHSLDAARYALTTTERLWRPTIERTLHTQ</sequence>
<dbReference type="NCBIfam" id="TIGR01547">
    <property type="entry name" value="phage_term_2"/>
    <property type="match status" value="1"/>
</dbReference>
<evidence type="ECO:0000313" key="2">
    <source>
        <dbReference type="Proteomes" id="UP000234545"/>
    </source>
</evidence>
<protein>
    <submittedName>
        <fullName evidence="1">PBSX family phage terminase large subunit</fullName>
    </submittedName>
</protein>
<dbReference type="RefSeq" id="WP_101627472.1">
    <property type="nucleotide sequence ID" value="NZ_PKKJ01000001.1"/>
</dbReference>
<name>A0A2I1I766_9ACTO</name>
<dbReference type="AlphaFoldDB" id="A0A2I1I766"/>
<evidence type="ECO:0000313" key="1">
    <source>
        <dbReference type="EMBL" id="PKY66975.1"/>
    </source>
</evidence>
<dbReference type="Pfam" id="PF03237">
    <property type="entry name" value="Terminase_6N"/>
    <property type="match status" value="1"/>
</dbReference>
<dbReference type="Proteomes" id="UP000234545">
    <property type="component" value="Unassembled WGS sequence"/>
</dbReference>
<reference evidence="1 2" key="1">
    <citation type="submission" date="2017-12" db="EMBL/GenBank/DDBJ databases">
        <title>Phylogenetic diversity of female urinary microbiome.</title>
        <authorList>
            <person name="Thomas-White K."/>
            <person name="Wolfe A.J."/>
        </authorList>
    </citation>
    <scope>NUCLEOTIDE SEQUENCE [LARGE SCALE GENOMIC DNA]</scope>
    <source>
        <strain evidence="1 2">UMB0250</strain>
    </source>
</reference>
<organism evidence="1 2">
    <name type="scientific">Schaalia turicensis</name>
    <dbReference type="NCBI Taxonomy" id="131111"/>
    <lineage>
        <taxon>Bacteria</taxon>
        <taxon>Bacillati</taxon>
        <taxon>Actinomycetota</taxon>
        <taxon>Actinomycetes</taxon>
        <taxon>Actinomycetales</taxon>
        <taxon>Actinomycetaceae</taxon>
        <taxon>Schaalia</taxon>
    </lineage>
</organism>
<gene>
    <name evidence="1" type="ORF">CYJ25_01675</name>
</gene>
<dbReference type="Gene3D" id="3.40.50.300">
    <property type="entry name" value="P-loop containing nucleotide triphosphate hydrolases"/>
    <property type="match status" value="1"/>
</dbReference>
<dbReference type="InterPro" id="IPR006437">
    <property type="entry name" value="Phage_terminase_lsu"/>
</dbReference>
<dbReference type="Gene3D" id="3.30.420.280">
    <property type="match status" value="1"/>
</dbReference>
<dbReference type="EMBL" id="PKKJ01000001">
    <property type="protein sequence ID" value="PKY66975.1"/>
    <property type="molecule type" value="Genomic_DNA"/>
</dbReference>
<accession>A0A2I1I766</accession>
<comment type="caution">
    <text evidence="1">The sequence shown here is derived from an EMBL/GenBank/DDBJ whole genome shotgun (WGS) entry which is preliminary data.</text>
</comment>
<proteinExistence type="predicted"/>
<dbReference type="OrthoDB" id="4498710at2"/>